<dbReference type="EMBL" id="BNHY01000008">
    <property type="protein sequence ID" value="GHN33483.1"/>
    <property type="molecule type" value="Genomic_DNA"/>
</dbReference>
<feature type="signal peptide" evidence="1">
    <location>
        <begin position="1"/>
        <end position="27"/>
    </location>
</feature>
<feature type="chain" id="PRO_5044833848" evidence="1">
    <location>
        <begin position="28"/>
        <end position="291"/>
    </location>
</feature>
<dbReference type="SUPFAM" id="SSF54001">
    <property type="entry name" value="Cysteine proteinases"/>
    <property type="match status" value="1"/>
</dbReference>
<evidence type="ECO:0000313" key="2">
    <source>
        <dbReference type="EMBL" id="GHN33483.1"/>
    </source>
</evidence>
<evidence type="ECO:0000256" key="1">
    <source>
        <dbReference type="SAM" id="SignalP"/>
    </source>
</evidence>
<accession>A0ABD0AEG7</accession>
<protein>
    <submittedName>
        <fullName evidence="2">Uncharacterized protein</fullName>
    </submittedName>
</protein>
<sequence>MRRKLKRNIVVVLGVLLLLQFKGTVKADVGTSNSDNEFVKAYSIGRSKGILTDDNMTESDFVNLCKNTVYPRYLKYSYEYPGMSFEDYLAEDNYEVPVQTTEDKPIVINHKSSTASTNKISLLGVSANRDYKMKAGDILVCYGTSSSSNSIPNHVGHAAIASSSSHILEMPNIWSHATHVGKASWFAKHTKGKDYVAVYRVKKHPHYAEDAAGYAYHDMYINNNPKYLLSPNLYDRTTSYCSKYVYCAWYYGATKDSVKHYNTGHYVLPHSFIGNWKGSFVASYVYKVTEY</sequence>
<dbReference type="Proteomes" id="UP001054884">
    <property type="component" value="Unassembled WGS sequence"/>
</dbReference>
<gene>
    <name evidence="2" type="ORF">ME791_06350</name>
</gene>
<dbReference type="AlphaFoldDB" id="A0ABD0AEG7"/>
<name>A0ABD0AEG7_9LACO</name>
<keyword evidence="1" id="KW-0732">Signal</keyword>
<proteinExistence type="predicted"/>
<dbReference type="RefSeq" id="WP_003611701.1">
    <property type="nucleotide sequence ID" value="NZ_BNHQ01000008.1"/>
</dbReference>
<dbReference type="InterPro" id="IPR038765">
    <property type="entry name" value="Papain-like_cys_pep_sf"/>
</dbReference>
<evidence type="ECO:0000313" key="3">
    <source>
        <dbReference type="Proteomes" id="UP001054884"/>
    </source>
</evidence>
<organism evidence="2 3">
    <name type="scientific">Lactobacillus delbrueckii</name>
    <dbReference type="NCBI Taxonomy" id="1584"/>
    <lineage>
        <taxon>Bacteria</taxon>
        <taxon>Bacillati</taxon>
        <taxon>Bacillota</taxon>
        <taxon>Bacilli</taxon>
        <taxon>Lactobacillales</taxon>
        <taxon>Lactobacillaceae</taxon>
        <taxon>Lactobacillus</taxon>
    </lineage>
</organism>
<reference evidence="2 3" key="1">
    <citation type="journal article" date="2022" name="J. Dairy Sci.">
        <title>Genetic diversity of Lactobacillus delbrueckii isolated from raw milk in Hokkaido, Japan.</title>
        <authorList>
            <person name="Tsuchihashi H."/>
            <person name="Ichikawa A."/>
            <person name="Takeda M."/>
            <person name="Koizumi A."/>
            <person name="Mizoguchi C."/>
            <person name="Ishida T."/>
            <person name="Kimura K."/>
        </authorList>
    </citation>
    <scope>NUCLEOTIDE SEQUENCE [LARGE SCALE GENOMIC DNA]</scope>
    <source>
        <strain evidence="2 3">ME-791</strain>
    </source>
</reference>
<dbReference type="Gene3D" id="3.90.1720.10">
    <property type="entry name" value="endopeptidase domain like (from Nostoc punctiforme)"/>
    <property type="match status" value="1"/>
</dbReference>
<comment type="caution">
    <text evidence="2">The sequence shown here is derived from an EMBL/GenBank/DDBJ whole genome shotgun (WGS) entry which is preliminary data.</text>
</comment>